<dbReference type="Gene3D" id="1.10.472.10">
    <property type="entry name" value="Cyclin-like"/>
    <property type="match status" value="3"/>
</dbReference>
<evidence type="ECO:0000256" key="4">
    <source>
        <dbReference type="ARBA" id="ARBA00023015"/>
    </source>
</evidence>
<evidence type="ECO:0000259" key="9">
    <source>
        <dbReference type="SMART" id="SM01367"/>
    </source>
</evidence>
<evidence type="ECO:0000256" key="1">
    <source>
        <dbReference type="ARBA" id="ARBA00004123"/>
    </source>
</evidence>
<evidence type="ECO:0000256" key="5">
    <source>
        <dbReference type="ARBA" id="ARBA00023163"/>
    </source>
</evidence>
<keyword evidence="12" id="KW-1185">Reference proteome</keyword>
<dbReference type="GO" id="GO:0030154">
    <property type="term" value="P:cell differentiation"/>
    <property type="evidence" value="ECO:0007669"/>
    <property type="project" value="TreeGrafter"/>
</dbReference>
<reference evidence="11" key="1">
    <citation type="submission" date="2022-01" db="UniProtKB">
        <authorList>
            <consortium name="EnsemblMetazoa"/>
        </authorList>
    </citation>
    <scope>IDENTIFICATION</scope>
</reference>
<dbReference type="InterPro" id="IPR002720">
    <property type="entry name" value="RB_A"/>
</dbReference>
<dbReference type="InterPro" id="IPR002719">
    <property type="entry name" value="RB_B"/>
</dbReference>
<evidence type="ECO:0000256" key="2">
    <source>
        <dbReference type="ARBA" id="ARBA00009475"/>
    </source>
</evidence>
<sequence length="905" mass="104398">MGLSEETERKLQKNHQDLCKSLNLDKGTSNETWKTFKKVYDTIVLDGNPLHWLGCALYISCKTSTTPSVSKSHVVIQGNQVSLDRLVRAIDLNLQEFFIKIRKWVSVQDLQPELRENIIKLEQVFNVSVILFKKFQPIFYDMFQTVSSEQSKNHKSKKLRQPLPSINRVFEFTWGLFLSVKANFPNIVNDLVNLYPLLLCCCDFIYANAVLSGRKDIIKEGFQIQYKSKYNDISEVPCIIDRLCELHDGIPIDVKSVKEYCWRKQVKAFFDKSILKGNADLLSGVLDINNFDQNFKSINKNYEEFVLSSSSFDERVFTGYQTNGKLVTDSVLNSNEKDPKRKSSDKSNNVIMPFKKNFTFDGEVPSVISVKPGPTLKNILSCRPLGPGEYLKQLKCTTKMEEVVVSLSLKLVKSLTRLNSDEELKSNIKENEYIVSLVNKMFYKLLDSILAEEIKKPDYDAERLLNQEIVINTLFACAFEIISYTMELKKNFPWILEVLNVNAFHFYRIIEVVVRNEDSLKRDVIRHLKVIEETILESMAWKKDSPLWTALIESTQPIPTSEDVIVSSANEEGRENDDNLELKIDVLAGKSINLVHSPGAPLADKFLSPNRNKRQIGETVHEWEPANKVLKMANEQNVHNVEKRGVKPKRTGSIALFFRKFYYLASVRLKDMCNQLRLVDSDLRMKIWTCFEKTIVQNVSLMLDRHLDQMLMCSIYVICKIVSREISFMDMMKCYRNQPQAKSHVYRNVLIRPNKTLEELKTNNNADEQEEKGDIIKFYNEIYIQKVKELTKKFRNQGENDRLVLSPIPTRKCTPVNCPKRVSESLPIYLSGHKRYLSPNSNPLNYYFAKSPAKDLKAINMMVSHEMIPKLGRQLLNDNAPNVPAGSLATRRVRDVFAERMNIIN</sequence>
<dbReference type="OMA" id="VYCQSTQ"/>
<dbReference type="GO" id="GO:0000977">
    <property type="term" value="F:RNA polymerase II transcription regulatory region sequence-specific DNA binding"/>
    <property type="evidence" value="ECO:0007669"/>
    <property type="project" value="TreeGrafter"/>
</dbReference>
<dbReference type="AlphaFoldDB" id="A0A8I6THM8"/>
<feature type="domain" description="Cyclin-like" evidence="8">
    <location>
        <begin position="16"/>
        <end position="95"/>
    </location>
</feature>
<organism evidence="11 12">
    <name type="scientific">Cimex lectularius</name>
    <name type="common">Bed bug</name>
    <name type="synonym">Acanthia lectularia</name>
    <dbReference type="NCBI Taxonomy" id="79782"/>
    <lineage>
        <taxon>Eukaryota</taxon>
        <taxon>Metazoa</taxon>
        <taxon>Ecdysozoa</taxon>
        <taxon>Arthropoda</taxon>
        <taxon>Hexapoda</taxon>
        <taxon>Insecta</taxon>
        <taxon>Pterygota</taxon>
        <taxon>Neoptera</taxon>
        <taxon>Paraneoptera</taxon>
        <taxon>Hemiptera</taxon>
        <taxon>Heteroptera</taxon>
        <taxon>Panheteroptera</taxon>
        <taxon>Cimicomorpha</taxon>
        <taxon>Cimicidae</taxon>
        <taxon>Cimex</taxon>
    </lineage>
</organism>
<evidence type="ECO:0000259" key="8">
    <source>
        <dbReference type="SMART" id="SM00385"/>
    </source>
</evidence>
<protein>
    <recommendedName>
        <fullName evidence="13">Retinoblastoma-like protein 1</fullName>
    </recommendedName>
</protein>
<proteinExistence type="inferred from homology"/>
<keyword evidence="5" id="KW-0804">Transcription</keyword>
<dbReference type="Pfam" id="PF11934">
    <property type="entry name" value="DUF3452"/>
    <property type="match status" value="1"/>
</dbReference>
<dbReference type="InterPro" id="IPR028309">
    <property type="entry name" value="RB_fam"/>
</dbReference>
<dbReference type="PANTHER" id="PTHR13742:SF17">
    <property type="entry name" value="RE32990P-RELATED"/>
    <property type="match status" value="1"/>
</dbReference>
<dbReference type="GO" id="GO:0005667">
    <property type="term" value="C:transcription regulator complex"/>
    <property type="evidence" value="ECO:0007669"/>
    <property type="project" value="TreeGrafter"/>
</dbReference>
<keyword evidence="6" id="KW-0539">Nucleus</keyword>
<feature type="domain" description="Cyclin-like" evidence="8">
    <location>
        <begin position="667"/>
        <end position="792"/>
    </location>
</feature>
<dbReference type="SMART" id="SM01367">
    <property type="entry name" value="DUF3452"/>
    <property type="match status" value="1"/>
</dbReference>
<evidence type="ECO:0000313" key="11">
    <source>
        <dbReference type="EnsemblMetazoa" id="XP_014249755.1"/>
    </source>
</evidence>
<dbReference type="Pfam" id="PF01858">
    <property type="entry name" value="RB_A"/>
    <property type="match status" value="1"/>
</dbReference>
<dbReference type="InterPro" id="IPR024599">
    <property type="entry name" value="RB_N"/>
</dbReference>
<dbReference type="GO" id="GO:2000134">
    <property type="term" value="P:negative regulation of G1/S transition of mitotic cell cycle"/>
    <property type="evidence" value="ECO:0007669"/>
    <property type="project" value="TreeGrafter"/>
</dbReference>
<evidence type="ECO:0000256" key="3">
    <source>
        <dbReference type="ARBA" id="ARBA00022491"/>
    </source>
</evidence>
<evidence type="ECO:0000256" key="6">
    <source>
        <dbReference type="ARBA" id="ARBA00023242"/>
    </source>
</evidence>
<keyword evidence="7" id="KW-0131">Cell cycle</keyword>
<evidence type="ECO:0000313" key="12">
    <source>
        <dbReference type="Proteomes" id="UP000494040"/>
    </source>
</evidence>
<feature type="domain" description="Retinoblastoma-associated protein N-terminal" evidence="9">
    <location>
        <begin position="64"/>
        <end position="208"/>
    </location>
</feature>
<dbReference type="SUPFAM" id="SSF47954">
    <property type="entry name" value="Cyclin-like"/>
    <property type="match status" value="3"/>
</dbReference>
<feature type="domain" description="Retinoblastoma-associated protein A-box" evidence="10">
    <location>
        <begin position="364"/>
        <end position="551"/>
    </location>
</feature>
<dbReference type="EnsemblMetazoa" id="XM_014394269.2">
    <property type="protein sequence ID" value="XP_014249755.1"/>
    <property type="gene ID" value="LOC106666807"/>
</dbReference>
<evidence type="ECO:0008006" key="13">
    <source>
        <dbReference type="Google" id="ProtNLM"/>
    </source>
</evidence>
<evidence type="ECO:0000256" key="7">
    <source>
        <dbReference type="ARBA" id="ARBA00023306"/>
    </source>
</evidence>
<dbReference type="GO" id="GO:0005634">
    <property type="term" value="C:nucleus"/>
    <property type="evidence" value="ECO:0007669"/>
    <property type="project" value="UniProtKB-SubCell"/>
</dbReference>
<dbReference type="InterPro" id="IPR013763">
    <property type="entry name" value="Cyclin-like_dom"/>
</dbReference>
<accession>A0A8I6THM8</accession>
<dbReference type="Proteomes" id="UP000494040">
    <property type="component" value="Unassembled WGS sequence"/>
</dbReference>
<keyword evidence="4" id="KW-0805">Transcription regulation</keyword>
<dbReference type="SMART" id="SM01368">
    <property type="entry name" value="RB_A"/>
    <property type="match status" value="1"/>
</dbReference>
<dbReference type="KEGG" id="clec:106666807"/>
<name>A0A8I6THM8_CIMLE</name>
<evidence type="ECO:0000259" key="10">
    <source>
        <dbReference type="SMART" id="SM01368"/>
    </source>
</evidence>
<dbReference type="PANTHER" id="PTHR13742">
    <property type="entry name" value="RETINOBLASTOMA-ASSOCIATED PROTEIN RB -RELATED"/>
    <property type="match status" value="1"/>
</dbReference>
<dbReference type="Gene3D" id="1.10.472.140">
    <property type="match status" value="1"/>
</dbReference>
<comment type="subcellular location">
    <subcellularLocation>
        <location evidence="1">Nucleus</location>
    </subcellularLocation>
</comment>
<gene>
    <name evidence="11" type="primary">106666807</name>
</gene>
<dbReference type="GO" id="GO:0000785">
    <property type="term" value="C:chromatin"/>
    <property type="evidence" value="ECO:0007669"/>
    <property type="project" value="TreeGrafter"/>
</dbReference>
<dbReference type="OrthoDB" id="844594at2759"/>
<dbReference type="InterPro" id="IPR036915">
    <property type="entry name" value="Cyclin-like_sf"/>
</dbReference>
<dbReference type="SMART" id="SM00385">
    <property type="entry name" value="CYCLIN"/>
    <property type="match status" value="2"/>
</dbReference>
<dbReference type="GO" id="GO:0006357">
    <property type="term" value="P:regulation of transcription by RNA polymerase II"/>
    <property type="evidence" value="ECO:0007669"/>
    <property type="project" value="InterPro"/>
</dbReference>
<dbReference type="Pfam" id="PF01857">
    <property type="entry name" value="RB_B"/>
    <property type="match status" value="1"/>
</dbReference>
<keyword evidence="3" id="KW-0678">Repressor</keyword>
<comment type="similarity">
    <text evidence="2">Belongs to the retinoblastoma protein (RB) family.</text>
</comment>